<dbReference type="AlphaFoldDB" id="A0AAP2XTU7"/>
<dbReference type="EMBL" id="WWTN01000026">
    <property type="protein sequence ID" value="MZH56914.1"/>
    <property type="molecule type" value="Genomic_DNA"/>
</dbReference>
<accession>A0AAP2XTU7</accession>
<evidence type="ECO:0000313" key="1">
    <source>
        <dbReference type="EMBL" id="MCR0234867.1"/>
    </source>
</evidence>
<evidence type="ECO:0000313" key="3">
    <source>
        <dbReference type="Proteomes" id="UP001203972"/>
    </source>
</evidence>
<reference evidence="2" key="1">
    <citation type="journal article" date="2019" name="Nat. Med.">
        <title>A library of human gut bacterial isolates paired with longitudinal multiomics data enables mechanistic microbiome research.</title>
        <authorList>
            <person name="Poyet M."/>
            <person name="Groussin M."/>
            <person name="Gibbons S.M."/>
            <person name="Avila-Pacheco J."/>
            <person name="Jiang X."/>
            <person name="Kearney S.M."/>
            <person name="Perrotta A.R."/>
            <person name="Berdy B."/>
            <person name="Zhao S."/>
            <person name="Lieberman T.D."/>
            <person name="Swanson P.K."/>
            <person name="Smith M."/>
            <person name="Roesemann S."/>
            <person name="Alexander J.E."/>
            <person name="Rich S.A."/>
            <person name="Livny J."/>
            <person name="Vlamakis H."/>
            <person name="Clish C."/>
            <person name="Bullock K."/>
            <person name="Deik A."/>
            <person name="Scott J."/>
            <person name="Pierce K.A."/>
            <person name="Xavier R.J."/>
            <person name="Alm E.J."/>
        </authorList>
    </citation>
    <scope>NUCLEOTIDE SEQUENCE</scope>
    <source>
        <strain evidence="2">BIOML-A12</strain>
    </source>
</reference>
<dbReference type="EMBL" id="JAKTMA010000042">
    <property type="protein sequence ID" value="MCR0234867.1"/>
    <property type="molecule type" value="Genomic_DNA"/>
</dbReference>
<evidence type="ECO:0000313" key="2">
    <source>
        <dbReference type="EMBL" id="MZH56914.1"/>
    </source>
</evidence>
<dbReference type="Proteomes" id="UP001203972">
    <property type="component" value="Unassembled WGS sequence"/>
</dbReference>
<sequence>MHDSRIHETSQEHQGDEILSRSLQIVAAGGFVNRYIRPNIKRIFLIRRTDTLSYMNDSIADVFYGSFNSFFDAETLQRYSSCGCVDILHKVGKEYEAMMKWKAL</sequence>
<dbReference type="Proteomes" id="UP000604383">
    <property type="component" value="Unassembled WGS sequence"/>
</dbReference>
<name>A0AAP2XTU7_CLOIN</name>
<comment type="caution">
    <text evidence="1">The sequence shown here is derived from an EMBL/GenBank/DDBJ whole genome shotgun (WGS) entry which is preliminary data.</text>
</comment>
<protein>
    <submittedName>
        <fullName evidence="1">Uncharacterized protein</fullName>
    </submittedName>
</protein>
<proteinExistence type="predicted"/>
<organism evidence="1 3">
    <name type="scientific">Clostridium innocuum</name>
    <dbReference type="NCBI Taxonomy" id="1522"/>
    <lineage>
        <taxon>Bacteria</taxon>
        <taxon>Bacillati</taxon>
        <taxon>Bacillota</taxon>
        <taxon>Clostridia</taxon>
        <taxon>Eubacteriales</taxon>
        <taxon>Clostridiaceae</taxon>
        <taxon>Clostridium</taxon>
    </lineage>
</organism>
<dbReference type="RefSeq" id="WP_008819715.1">
    <property type="nucleotide sequence ID" value="NZ_CABKQS010000006.1"/>
</dbReference>
<reference evidence="1" key="2">
    <citation type="journal article" date="2022" name="Clin. Infect. Dis.">
        <title>Association between Clostridium innocuum and antibiotic-associated diarrhea in adults and children: A cross-sectional study and comparative genomics analysis.</title>
        <authorList>
            <person name="Cherny K.E."/>
            <person name="Muscat E.B."/>
            <person name="Balaji A."/>
            <person name="Mukherjee J."/>
            <person name="Ozer E.A."/>
            <person name="Angarone M.P."/>
            <person name="Hauser A.R."/>
            <person name="Sichel J.S."/>
            <person name="Amponsah E."/>
            <person name="Kociolek L.K."/>
        </authorList>
    </citation>
    <scope>NUCLEOTIDE SEQUENCE</scope>
    <source>
        <strain evidence="1">NU1-AC-029v</strain>
    </source>
</reference>
<gene>
    <name evidence="2" type="ORF">GT664_14450</name>
    <name evidence="1" type="ORF">MKC95_19045</name>
</gene>